<evidence type="ECO:0000313" key="5">
    <source>
        <dbReference type="Proteomes" id="UP001159042"/>
    </source>
</evidence>
<name>A0AAV8VYL9_9CUCU</name>
<dbReference type="SMART" id="SM01057">
    <property type="entry name" value="Carb_anhydrase"/>
    <property type="match status" value="1"/>
</dbReference>
<evidence type="ECO:0000259" key="3">
    <source>
        <dbReference type="PROSITE" id="PS51144"/>
    </source>
</evidence>
<comment type="caution">
    <text evidence="4">The sequence shown here is derived from an EMBL/GenBank/DDBJ whole genome shotgun (WGS) entry which is preliminary data.</text>
</comment>
<dbReference type="PROSITE" id="PS51144">
    <property type="entry name" value="ALPHA_CA_2"/>
    <property type="match status" value="1"/>
</dbReference>
<dbReference type="GO" id="GO:0004089">
    <property type="term" value="F:carbonate dehydratase activity"/>
    <property type="evidence" value="ECO:0007669"/>
    <property type="project" value="InterPro"/>
</dbReference>
<keyword evidence="2" id="KW-0812">Transmembrane</keyword>
<dbReference type="InterPro" id="IPR023561">
    <property type="entry name" value="Carbonic_anhydrase_a-class"/>
</dbReference>
<dbReference type="GO" id="GO:0005737">
    <property type="term" value="C:cytoplasm"/>
    <property type="evidence" value="ECO:0007669"/>
    <property type="project" value="TreeGrafter"/>
</dbReference>
<dbReference type="Proteomes" id="UP001159042">
    <property type="component" value="Unassembled WGS sequence"/>
</dbReference>
<dbReference type="CDD" id="cd00326">
    <property type="entry name" value="alpha_CA"/>
    <property type="match status" value="1"/>
</dbReference>
<dbReference type="InterPro" id="IPR001148">
    <property type="entry name" value="CA_dom"/>
</dbReference>
<dbReference type="AlphaFoldDB" id="A0AAV8VYL9"/>
<dbReference type="SUPFAM" id="SSF51069">
    <property type="entry name" value="Carbonic anhydrase"/>
    <property type="match status" value="1"/>
</dbReference>
<gene>
    <name evidence="4" type="ORF">NQ315_012107</name>
</gene>
<evidence type="ECO:0000313" key="4">
    <source>
        <dbReference type="EMBL" id="KAJ8919122.1"/>
    </source>
</evidence>
<keyword evidence="5" id="KW-1185">Reference proteome</keyword>
<evidence type="ECO:0000256" key="2">
    <source>
        <dbReference type="SAM" id="Phobius"/>
    </source>
</evidence>
<dbReference type="Pfam" id="PF00194">
    <property type="entry name" value="Carb_anhydrase"/>
    <property type="match status" value="2"/>
</dbReference>
<reference evidence="4 5" key="1">
    <citation type="journal article" date="2023" name="Insect Mol. Biol.">
        <title>Genome sequencing provides insights into the evolution of gene families encoding plant cell wall-degrading enzymes in longhorned beetles.</title>
        <authorList>
            <person name="Shin N.R."/>
            <person name="Okamura Y."/>
            <person name="Kirsch R."/>
            <person name="Pauchet Y."/>
        </authorList>
    </citation>
    <scope>NUCLEOTIDE SEQUENCE [LARGE SCALE GENOMIC DNA]</scope>
    <source>
        <strain evidence="4">EAD_L_NR</strain>
    </source>
</reference>
<sequence>MDWLSSFTEDSDTHSLYFIIIAILILGALYLYDTYVNNNTTCLAYDNNLSNYGYGDCGGPATWPQKYLSAGGQLQSPINLIARGCICVPSETVDPLSFSHECHVPPCDMKLYNNGHNVVVYVTPTDNPYMEPIVSALRYIKYPGGCVSIEPIILSLLTPDFSRDYFTYTGSLTFPPCTECVKWIVKPEPLLISSKQVRKFRKLYGCTGPIIINTRPVQKSNNRDIFYYD</sequence>
<organism evidence="4 5">
    <name type="scientific">Exocentrus adspersus</name>
    <dbReference type="NCBI Taxonomy" id="1586481"/>
    <lineage>
        <taxon>Eukaryota</taxon>
        <taxon>Metazoa</taxon>
        <taxon>Ecdysozoa</taxon>
        <taxon>Arthropoda</taxon>
        <taxon>Hexapoda</taxon>
        <taxon>Insecta</taxon>
        <taxon>Pterygota</taxon>
        <taxon>Neoptera</taxon>
        <taxon>Endopterygota</taxon>
        <taxon>Coleoptera</taxon>
        <taxon>Polyphaga</taxon>
        <taxon>Cucujiformia</taxon>
        <taxon>Chrysomeloidea</taxon>
        <taxon>Cerambycidae</taxon>
        <taxon>Lamiinae</taxon>
        <taxon>Acanthocinini</taxon>
        <taxon>Exocentrus</taxon>
    </lineage>
</organism>
<dbReference type="PANTHER" id="PTHR18952:SF227">
    <property type="entry name" value="CARBONIC ANHYDRASE 13-RELATED"/>
    <property type="match status" value="1"/>
</dbReference>
<feature type="domain" description="Alpha-carbonic anhydrase" evidence="3">
    <location>
        <begin position="1"/>
        <end position="229"/>
    </location>
</feature>
<dbReference type="GO" id="GO:0008270">
    <property type="term" value="F:zinc ion binding"/>
    <property type="evidence" value="ECO:0007669"/>
    <property type="project" value="InterPro"/>
</dbReference>
<feature type="transmembrane region" description="Helical" evidence="2">
    <location>
        <begin position="15"/>
        <end position="32"/>
    </location>
</feature>
<dbReference type="PANTHER" id="PTHR18952">
    <property type="entry name" value="CARBONIC ANHYDRASE"/>
    <property type="match status" value="1"/>
</dbReference>
<proteinExistence type="inferred from homology"/>
<dbReference type="EMBL" id="JANEYG010000020">
    <property type="protein sequence ID" value="KAJ8919122.1"/>
    <property type="molecule type" value="Genomic_DNA"/>
</dbReference>
<keyword evidence="2" id="KW-1133">Transmembrane helix</keyword>
<evidence type="ECO:0000256" key="1">
    <source>
        <dbReference type="ARBA" id="ARBA00010718"/>
    </source>
</evidence>
<dbReference type="InterPro" id="IPR036398">
    <property type="entry name" value="CA_dom_sf"/>
</dbReference>
<keyword evidence="2" id="KW-0472">Membrane</keyword>
<comment type="similarity">
    <text evidence="1">Belongs to the alpha-carbonic anhydrase family.</text>
</comment>
<protein>
    <recommendedName>
        <fullName evidence="3">Alpha-carbonic anhydrase domain-containing protein</fullName>
    </recommendedName>
</protein>
<dbReference type="Gene3D" id="3.10.200.10">
    <property type="entry name" value="Alpha carbonic anhydrase"/>
    <property type="match status" value="2"/>
</dbReference>
<accession>A0AAV8VYL9</accession>